<dbReference type="PANTHER" id="PTHR43031:SF17">
    <property type="entry name" value="SULFURTRANSFERASE YTWF-RELATED"/>
    <property type="match status" value="1"/>
</dbReference>
<dbReference type="InterPro" id="IPR050229">
    <property type="entry name" value="GlpE_sulfurtransferase"/>
</dbReference>
<dbReference type="PROSITE" id="PS50206">
    <property type="entry name" value="RHODANESE_3"/>
    <property type="match status" value="1"/>
</dbReference>
<dbReference type="SUPFAM" id="SSF52821">
    <property type="entry name" value="Rhodanese/Cell cycle control phosphatase"/>
    <property type="match status" value="1"/>
</dbReference>
<evidence type="ECO:0000259" key="1">
    <source>
        <dbReference type="PROSITE" id="PS50206"/>
    </source>
</evidence>
<dbReference type="InterPro" id="IPR036873">
    <property type="entry name" value="Rhodanese-like_dom_sf"/>
</dbReference>
<gene>
    <name evidence="2" type="ORF">SAMN06265350_103307</name>
</gene>
<feature type="domain" description="Rhodanese" evidence="1">
    <location>
        <begin position="15"/>
        <end position="103"/>
    </location>
</feature>
<reference evidence="2 3" key="1">
    <citation type="submission" date="2017-05" db="EMBL/GenBank/DDBJ databases">
        <authorList>
            <person name="Varghese N."/>
            <person name="Submissions S."/>
        </authorList>
    </citation>
    <scope>NUCLEOTIDE SEQUENCE [LARGE SCALE GENOMIC DNA]</scope>
    <source>
        <strain evidence="2 3">DSM 21342</strain>
    </source>
</reference>
<dbReference type="OrthoDB" id="9808735at2"/>
<evidence type="ECO:0000313" key="3">
    <source>
        <dbReference type="Proteomes" id="UP000315971"/>
    </source>
</evidence>
<keyword evidence="2" id="KW-0808">Transferase</keyword>
<protein>
    <submittedName>
        <fullName evidence="2">Rhodanese-related sulfurtransferase</fullName>
    </submittedName>
</protein>
<dbReference type="InterPro" id="IPR001763">
    <property type="entry name" value="Rhodanese-like_dom"/>
</dbReference>
<dbReference type="EMBL" id="FXSZ01000003">
    <property type="protein sequence ID" value="SMO55977.1"/>
    <property type="molecule type" value="Genomic_DNA"/>
</dbReference>
<accession>A0A521C910</accession>
<dbReference type="Pfam" id="PF00581">
    <property type="entry name" value="Rhodanese"/>
    <property type="match status" value="1"/>
</dbReference>
<dbReference type="Gene3D" id="3.40.250.10">
    <property type="entry name" value="Rhodanese-like domain"/>
    <property type="match status" value="1"/>
</dbReference>
<dbReference type="GO" id="GO:0016740">
    <property type="term" value="F:transferase activity"/>
    <property type="evidence" value="ECO:0007669"/>
    <property type="project" value="UniProtKB-KW"/>
</dbReference>
<name>A0A521C910_9SPHI</name>
<dbReference type="AlphaFoldDB" id="A0A521C910"/>
<dbReference type="PANTHER" id="PTHR43031">
    <property type="entry name" value="FAD-DEPENDENT OXIDOREDUCTASE"/>
    <property type="match status" value="1"/>
</dbReference>
<keyword evidence="3" id="KW-1185">Reference proteome</keyword>
<organism evidence="2 3">
    <name type="scientific">Solitalea koreensis</name>
    <dbReference type="NCBI Taxonomy" id="543615"/>
    <lineage>
        <taxon>Bacteria</taxon>
        <taxon>Pseudomonadati</taxon>
        <taxon>Bacteroidota</taxon>
        <taxon>Sphingobacteriia</taxon>
        <taxon>Sphingobacteriales</taxon>
        <taxon>Sphingobacteriaceae</taxon>
        <taxon>Solitalea</taxon>
    </lineage>
</organism>
<dbReference type="SMART" id="SM00450">
    <property type="entry name" value="RHOD"/>
    <property type="match status" value="1"/>
</dbReference>
<evidence type="ECO:0000313" key="2">
    <source>
        <dbReference type="EMBL" id="SMO55977.1"/>
    </source>
</evidence>
<sequence>MREITVQELKKKIDNNEDFQLIDVREEFEYQDANIGGELIPLGNILLETDKISKDKDVVIHCRSGKRSAAAIMQLEQQFGFTNLYNLAGGIQAWATEIDSSIKVS</sequence>
<dbReference type="RefSeq" id="WP_142602731.1">
    <property type="nucleotide sequence ID" value="NZ_FXSZ01000003.1"/>
</dbReference>
<dbReference type="CDD" id="cd00158">
    <property type="entry name" value="RHOD"/>
    <property type="match status" value="1"/>
</dbReference>
<proteinExistence type="predicted"/>
<dbReference type="Proteomes" id="UP000315971">
    <property type="component" value="Unassembled WGS sequence"/>
</dbReference>